<evidence type="ECO:0000256" key="1">
    <source>
        <dbReference type="PROSITE-ProRule" id="PRU00042"/>
    </source>
</evidence>
<sequence length="252" mass="30114">MNINFYCYECNRAFNRKYNYECHLYTSKHAKNCKKLPCLVNKLPCTVQLNIIQYLYANIYCVNDFYIMLHSQQMKDTHMNINNSIHPIALRSYLDFNRYTTTSTIWSSYIICNYCDKPLHKLFDNTQYEMMRSLPSIHGLDGICFNCVYDYWCLTNYLKDIPFAINNSSCISRNRVTFLHNRVFRGDFNETGPDIHASYLNDLFTRVHMFYMRQNIPRNEYFNMNDMVNGKLNFTVIGKLKKNIDMFNQNRG</sequence>
<dbReference type="Proteomes" id="UP000232488">
    <property type="component" value="Segment"/>
</dbReference>
<protein>
    <recommendedName>
        <fullName evidence="2">C2H2-type domain-containing protein</fullName>
    </recommendedName>
</protein>
<dbReference type="PROSITE" id="PS50157">
    <property type="entry name" value="ZINC_FINGER_C2H2_2"/>
    <property type="match status" value="1"/>
</dbReference>
<dbReference type="SUPFAM" id="SSF57667">
    <property type="entry name" value="beta-beta-alpha zinc fingers"/>
    <property type="match status" value="1"/>
</dbReference>
<dbReference type="InterPro" id="IPR013087">
    <property type="entry name" value="Znf_C2H2_type"/>
</dbReference>
<name>A0A1C9C5F4_HAV01</name>
<feature type="domain" description="C2H2-type" evidence="2">
    <location>
        <begin position="5"/>
        <end position="34"/>
    </location>
</feature>
<dbReference type="PROSITE" id="PS00028">
    <property type="entry name" value="ZINC_FINGER_C2H2_1"/>
    <property type="match status" value="1"/>
</dbReference>
<dbReference type="EMBL" id="KX008963">
    <property type="protein sequence ID" value="AOM63520.1"/>
    <property type="molecule type" value="Genomic_DNA"/>
</dbReference>
<dbReference type="GeneID" id="37618570"/>
<gene>
    <name evidence="3" type="primary">HaV53_ORF189</name>
</gene>
<keyword evidence="1" id="KW-0862">Zinc</keyword>
<proteinExistence type="predicted"/>
<keyword evidence="4" id="KW-1185">Reference proteome</keyword>
<evidence type="ECO:0000313" key="4">
    <source>
        <dbReference type="Proteomes" id="UP000232488"/>
    </source>
</evidence>
<evidence type="ECO:0000259" key="2">
    <source>
        <dbReference type="PROSITE" id="PS50157"/>
    </source>
</evidence>
<dbReference type="RefSeq" id="YP_009507586.1">
    <property type="nucleotide sequence ID" value="NC_038553.1"/>
</dbReference>
<keyword evidence="1" id="KW-0863">Zinc-finger</keyword>
<organismHost>
    <name type="scientific">Heterosigma akashiwo</name>
    <name type="common">Chromophytic alga</name>
    <name type="synonym">Heterosigma carterae</name>
    <dbReference type="NCBI Taxonomy" id="2829"/>
</organismHost>
<accession>A0A1C9C5F4</accession>
<dbReference type="InterPro" id="IPR036236">
    <property type="entry name" value="Znf_C2H2_sf"/>
</dbReference>
<organism evidence="3 4">
    <name type="scientific">Heterosigma akashiwo virus 01</name>
    <name type="common">HaV01</name>
    <dbReference type="NCBI Taxonomy" id="97195"/>
    <lineage>
        <taxon>Viruses</taxon>
        <taxon>Varidnaviria</taxon>
        <taxon>Bamfordvirae</taxon>
        <taxon>Nucleocytoviricota</taxon>
        <taxon>Megaviricetes</taxon>
        <taxon>Algavirales</taxon>
        <taxon>Phycodnaviridae</taxon>
        <taxon>Raphidovirus</taxon>
        <taxon>Raphidovirus japonicum</taxon>
    </lineage>
</organism>
<reference evidence="3 4" key="1">
    <citation type="submission" date="2016-03" db="EMBL/GenBank/DDBJ databases">
        <title>Genome sequences of a Phycodnavirus, Heterosigma akashiwo virus strain 53.</title>
        <authorList>
            <person name="Ueki S."/>
            <person name="Ogura Y."/>
            <person name="Hayashi T."/>
        </authorList>
    </citation>
    <scope>NUCLEOTIDE SEQUENCE [LARGE SCALE GENOMIC DNA]</scope>
    <source>
        <strain evidence="3">HaV53</strain>
    </source>
</reference>
<evidence type="ECO:0000313" key="3">
    <source>
        <dbReference type="EMBL" id="AOM63520.1"/>
    </source>
</evidence>
<dbReference type="GO" id="GO:0008270">
    <property type="term" value="F:zinc ion binding"/>
    <property type="evidence" value="ECO:0007669"/>
    <property type="project" value="UniProtKB-KW"/>
</dbReference>
<dbReference type="KEGG" id="vg:37618570"/>
<keyword evidence="1" id="KW-0479">Metal-binding</keyword>